<feature type="coiled-coil region" evidence="1">
    <location>
        <begin position="902"/>
        <end position="936"/>
    </location>
</feature>
<dbReference type="Gene3D" id="3.40.50.300">
    <property type="entry name" value="P-loop containing nucleotide triphosphate hydrolases"/>
    <property type="match status" value="2"/>
</dbReference>
<dbReference type="Pfam" id="PF13558">
    <property type="entry name" value="SbcC_Walker_B"/>
    <property type="match status" value="1"/>
</dbReference>
<gene>
    <name evidence="3" type="ORF">CDL10_06165</name>
</gene>
<feature type="coiled-coil region" evidence="1">
    <location>
        <begin position="311"/>
        <end position="345"/>
    </location>
</feature>
<dbReference type="GO" id="GO:0016887">
    <property type="term" value="F:ATP hydrolysis activity"/>
    <property type="evidence" value="ECO:0007669"/>
    <property type="project" value="InterPro"/>
</dbReference>
<sequence>MKIISLEIHNIASIEGPHLLNFEEEPLQSASIFAITGATGSGKSTILDAICLALYDKTPRLSGVFSNISVENILVKDARNLLRKGAVNGYVKVVFTGIDNQFYEAEWTVRRAYNKASGSLQSVEMRLFNLSKNEPFPENRKSLVKEEIERLVGLNFEQFTKSVILAQGEFTSFLKADDDSRATILEKLTGTEIYRDISMAVFEKQSMLKNKLSEFEKIIGQYPLLPEEELDELNNQQRQLTEQKNNSKKQQEILSKQLDWFNHLHQLHENHLSAKKAFDDIIQEFDNQRKRKDTLTQLQHIQSVKQEVIQKSWEEKEIENLNEVINQLTEKIDRQKEIISQQKEYIQKNADEITQHKSLSEKLHPEINRARELDSSIRNGLKLYEEILADYRKIQEETTQIQHKINLKNEELKEINEHISSIEKWQKDNQLFAQFEQHQSWINSKINDLKKEQQTLDNQQKKQYKNQQLLQQAEATSAQTKKRRESIEKELVELKKSFQTVKEQLTQYDGKKWLEERNKISEKQRQINEEKAIFQNYYNTLKSYQEIATRIEQNKNVLQNKTKELTEKKAQETIVETEVNTLKKTVEKIRYIYDKNLSELRNMLKENEPCMVCGSTEHPYVEHTLNAVPSEIEADYSAKCAEWEKLKENIISLQIAIDYQKQQNQLDTIQYNNISQELSTIENRWKNCRSFSLITDNENAEQWFENQLNHWQNVWQEIQHKEEAFTELNTEFQSINSQIQEKSAEEKNIETEQNNLVNQQNLLQQELTIINKNMIEITENVTRLKQELQELLVDENWYAKLEQEDYLFQRDFQQAIENWKKSAVKSTEYLAKKEELSVKLDTLNQKSQFETNHLTALSERLEKGKIHNEELKSERNSLLSGKSVGEIEKYISQNGEKLTQQLDESKTDLSRQEVNLATLQTQFDEAQKTRKNRQENLQKIHKHIEIWLQNQPEEHQIYPQQLFELAQYSIEFIQKEESFFRQLEENYTRTKTLFDEHQNNLNKHLKTDKPEQNEETLREEKTNLDKQYKEIEIRINEIDYQLKRHQENQQQRQKLIAEQEETYHDYQKWNELNDLIGSRDGKKFRKIAQEYTLDMLLQYANQHLNNISQRYTLHRIENSLSISITDHDMAGEIRSVNSLSGGESFLVSLALALALSSLSSTRLNVESLFIDEGFGTLDSDTLAIALDALESLYHQGKKVGVISHVAEMAERIPVKIHLEKQGNGKSVIEIRI</sequence>
<feature type="coiled-coil region" evidence="1">
    <location>
        <begin position="826"/>
        <end position="874"/>
    </location>
</feature>
<dbReference type="InterPro" id="IPR038729">
    <property type="entry name" value="Rad50/SbcC_AAA"/>
</dbReference>
<dbReference type="PANTHER" id="PTHR32114:SF2">
    <property type="entry name" value="ABC TRANSPORTER ABCH.3"/>
    <property type="match status" value="1"/>
</dbReference>
<name>A0A2M9R5N0_9FLAO</name>
<dbReference type="RefSeq" id="WP_100677714.1">
    <property type="nucleotide sequence ID" value="NZ_NIPO01000001.1"/>
</dbReference>
<comment type="caution">
    <text evidence="3">The sequence shown here is derived from an EMBL/GenBank/DDBJ whole genome shotgun (WGS) entry which is preliminary data.</text>
</comment>
<accession>A0A2M9R5N0</accession>
<dbReference type="EMBL" id="NIPO01000001">
    <property type="protein sequence ID" value="PJR04151.1"/>
    <property type="molecule type" value="Genomic_DNA"/>
</dbReference>
<organism evidence="3 4">
    <name type="scientific">Avrilella dinanensis</name>
    <dbReference type="NCBI Taxonomy" id="2008672"/>
    <lineage>
        <taxon>Bacteria</taxon>
        <taxon>Pseudomonadati</taxon>
        <taxon>Bacteroidota</taxon>
        <taxon>Flavobacteriia</taxon>
        <taxon>Flavobacteriales</taxon>
        <taxon>Flavobacteriaceae</taxon>
        <taxon>Avrilella</taxon>
    </lineage>
</organism>
<evidence type="ECO:0000313" key="4">
    <source>
        <dbReference type="Proteomes" id="UP000231960"/>
    </source>
</evidence>
<dbReference type="PANTHER" id="PTHR32114">
    <property type="entry name" value="ABC TRANSPORTER ABCH.3"/>
    <property type="match status" value="1"/>
</dbReference>
<proteinExistence type="predicted"/>
<dbReference type="InterPro" id="IPR027417">
    <property type="entry name" value="P-loop_NTPase"/>
</dbReference>
<dbReference type="AlphaFoldDB" id="A0A2M9R5N0"/>
<evidence type="ECO:0000259" key="2">
    <source>
        <dbReference type="Pfam" id="PF13476"/>
    </source>
</evidence>
<evidence type="ECO:0000313" key="3">
    <source>
        <dbReference type="EMBL" id="PJR04151.1"/>
    </source>
</evidence>
<dbReference type="GO" id="GO:0006302">
    <property type="term" value="P:double-strand break repair"/>
    <property type="evidence" value="ECO:0007669"/>
    <property type="project" value="InterPro"/>
</dbReference>
<dbReference type="Proteomes" id="UP000231960">
    <property type="component" value="Unassembled WGS sequence"/>
</dbReference>
<dbReference type="Pfam" id="PF13476">
    <property type="entry name" value="AAA_23"/>
    <property type="match status" value="1"/>
</dbReference>
<dbReference type="SUPFAM" id="SSF52540">
    <property type="entry name" value="P-loop containing nucleoside triphosphate hydrolases"/>
    <property type="match status" value="1"/>
</dbReference>
<feature type="domain" description="Rad50/SbcC-type AAA" evidence="2">
    <location>
        <begin position="5"/>
        <end position="245"/>
    </location>
</feature>
<evidence type="ECO:0000256" key="1">
    <source>
        <dbReference type="SAM" id="Coils"/>
    </source>
</evidence>
<reference evidence="3 4" key="1">
    <citation type="submission" date="2017-06" db="EMBL/GenBank/DDBJ databases">
        <title>Description of Avrilella dinanensis gen. nov. sp. nov.</title>
        <authorList>
            <person name="Leyer C."/>
            <person name="Sassi M."/>
            <person name="Minet J."/>
            <person name="Kayal S."/>
            <person name="Cattoir V."/>
        </authorList>
    </citation>
    <scope>NUCLEOTIDE SEQUENCE [LARGE SCALE GENOMIC DNA]</scope>
    <source>
        <strain evidence="3 4">UR159</strain>
    </source>
</reference>
<feature type="coiled-coil region" evidence="1">
    <location>
        <begin position="980"/>
        <end position="1062"/>
    </location>
</feature>
<feature type="coiled-coil region" evidence="1">
    <location>
        <begin position="541"/>
        <end position="571"/>
    </location>
</feature>
<keyword evidence="1" id="KW-0175">Coiled coil</keyword>
<protein>
    <recommendedName>
        <fullName evidence="2">Rad50/SbcC-type AAA domain-containing protein</fullName>
    </recommendedName>
</protein>
<feature type="coiled-coil region" evidence="1">
    <location>
        <begin position="442"/>
        <end position="504"/>
    </location>
</feature>
<feature type="coiled-coil region" evidence="1">
    <location>
        <begin position="735"/>
        <end position="794"/>
    </location>
</feature>
<dbReference type="OrthoDB" id="9795626at2"/>
<keyword evidence="4" id="KW-1185">Reference proteome</keyword>